<dbReference type="SUPFAM" id="SSF56672">
    <property type="entry name" value="DNA/RNA polymerases"/>
    <property type="match status" value="1"/>
</dbReference>
<accession>A0A0V0TXU8</accession>
<comment type="caution">
    <text evidence="2">The sequence shown here is derived from an EMBL/GenBank/DDBJ whole genome shotgun (WGS) entry which is preliminary data.</text>
</comment>
<dbReference type="Proteomes" id="UP000055048">
    <property type="component" value="Unassembled WGS sequence"/>
</dbReference>
<dbReference type="STRING" id="144512.A0A0V0TXU8"/>
<name>A0A0V0TXU8_9BILA</name>
<dbReference type="SUPFAM" id="SSF50630">
    <property type="entry name" value="Acid proteases"/>
    <property type="match status" value="1"/>
</dbReference>
<organism evidence="2 3">
    <name type="scientific">Trichinella murrelli</name>
    <dbReference type="NCBI Taxonomy" id="144512"/>
    <lineage>
        <taxon>Eukaryota</taxon>
        <taxon>Metazoa</taxon>
        <taxon>Ecdysozoa</taxon>
        <taxon>Nematoda</taxon>
        <taxon>Enoplea</taxon>
        <taxon>Dorylaimia</taxon>
        <taxon>Trichinellida</taxon>
        <taxon>Trichinellidae</taxon>
        <taxon>Trichinella</taxon>
    </lineage>
</organism>
<keyword evidence="3" id="KW-1185">Reference proteome</keyword>
<proteinExistence type="predicted"/>
<dbReference type="InterPro" id="IPR021109">
    <property type="entry name" value="Peptidase_aspartic_dom_sf"/>
</dbReference>
<dbReference type="InterPro" id="IPR032567">
    <property type="entry name" value="RTL1-rel"/>
</dbReference>
<dbReference type="Gene3D" id="2.40.70.10">
    <property type="entry name" value="Acid Proteases"/>
    <property type="match status" value="1"/>
</dbReference>
<gene>
    <name evidence="2" type="primary">pol</name>
    <name evidence="2" type="ORF">T05_14990</name>
</gene>
<sequence>MADATSDKSQMDNVQATVVGRSLPSSFEDGDFKRWLLHFEVCAKANGWSDTIKTKKLPTFLKGDALIIFLEYPTAVNSNYKLLVGTLKPKLNLKTSQVAAFDEFQRVTLMTGESMRSFAHRLQLLLDRACVTEDTMTNTTLLLLRFISGLPKNYSRQLMTRAEKTSLDEAVDRAQLLASVDGQLDTQTMATTHEMSALMEEMKRKIDNVADRIDQTAIHNQAHGAAVRRQNRSPSTELPFWKAFKLDRPRRSGPPSWATELKGAYRARILFHSGSTISLICKNLLSLTNCDKNISACDVVLLTASGEEVNPRNSSSAKRIPEDLPDVIEKQLQEMLKQGIIEPSNGSGGVYTEEIWRSLSLPSSFEDGDFKRWLLHFEVCAEDNGWSDTIKAKKLPIFLKATLLELRKNRSPSTELPFWKAFKLDRPRRSGPPSWATELKGPSFRYPQQPSSSPPHWVGATQCNGPACNCYGVVGGYRARILFDSGSTISLICKNLLSLTNCDKNISACDVVLLTASGEEVNPRNSVTLPLQLGSFDGRHHFVVMDSLLTDVILGTDFMTKYGICIDLGGRKIFGPSLGEIHILADNPAQSCGVGNESDNENSDHDDEACICPIPNSKRQSQHLDLPSCAETYQNIVSSFKNILRTTPGLTSVIEHQIWTVGSPIKVPPRRVPEAFRADVENQLQEMLKQGIIEPSNSPWMAPALYTPKKSGEVRICVDYRELNKKTRKDAYPLPLPDDIFDK</sequence>
<reference evidence="2 3" key="1">
    <citation type="submission" date="2015-01" db="EMBL/GenBank/DDBJ databases">
        <title>Evolution of Trichinella species and genotypes.</title>
        <authorList>
            <person name="Korhonen P.K."/>
            <person name="Edoardo P."/>
            <person name="Giuseppe L.R."/>
            <person name="Gasser R.B."/>
        </authorList>
    </citation>
    <scope>NUCLEOTIDE SEQUENCE [LARGE SCALE GENOMIC DNA]</scope>
    <source>
        <strain evidence="2">ISS417</strain>
    </source>
</reference>
<dbReference type="CDD" id="cd00303">
    <property type="entry name" value="retropepsin_like"/>
    <property type="match status" value="1"/>
</dbReference>
<evidence type="ECO:0000256" key="1">
    <source>
        <dbReference type="SAM" id="MobiDB-lite"/>
    </source>
</evidence>
<protein>
    <submittedName>
        <fullName evidence="2">Retrovirus-related Pol polyprotein from transposon</fullName>
    </submittedName>
</protein>
<dbReference type="EMBL" id="JYDJ01000110">
    <property type="protein sequence ID" value="KRX43826.1"/>
    <property type="molecule type" value="Genomic_DNA"/>
</dbReference>
<dbReference type="PANTHER" id="PTHR15503:SF45">
    <property type="entry name" value="RNA-DIRECTED DNA POLYMERASE HOMOLOG"/>
    <property type="match status" value="1"/>
</dbReference>
<dbReference type="Pfam" id="PF08284">
    <property type="entry name" value="RVP_2"/>
    <property type="match status" value="1"/>
</dbReference>
<feature type="non-terminal residue" evidence="2">
    <location>
        <position position="743"/>
    </location>
</feature>
<dbReference type="AlphaFoldDB" id="A0A0V0TXU8"/>
<feature type="region of interest" description="Disordered" evidence="1">
    <location>
        <begin position="429"/>
        <end position="453"/>
    </location>
</feature>
<evidence type="ECO:0000313" key="2">
    <source>
        <dbReference type="EMBL" id="KRX43826.1"/>
    </source>
</evidence>
<dbReference type="PANTHER" id="PTHR15503">
    <property type="entry name" value="LDOC1 RELATED"/>
    <property type="match status" value="1"/>
</dbReference>
<dbReference type="InterPro" id="IPR043502">
    <property type="entry name" value="DNA/RNA_pol_sf"/>
</dbReference>
<dbReference type="Gene3D" id="3.10.10.10">
    <property type="entry name" value="HIV Type 1 Reverse Transcriptase, subunit A, domain 1"/>
    <property type="match status" value="1"/>
</dbReference>
<evidence type="ECO:0000313" key="3">
    <source>
        <dbReference type="Proteomes" id="UP000055048"/>
    </source>
</evidence>